<dbReference type="SUPFAM" id="SSF51621">
    <property type="entry name" value="Phosphoenolpyruvate/pyruvate domain"/>
    <property type="match status" value="1"/>
</dbReference>
<protein>
    <recommendedName>
        <fullName evidence="4 9">Phosphoenolpyruvate carboxylase</fullName>
        <shortName evidence="9">PEPC</shortName>
        <shortName evidence="9">PEPCase</shortName>
        <ecNumber evidence="3 9">4.1.1.31</ecNumber>
    </recommendedName>
</protein>
<dbReference type="PANTHER" id="PTHR30523:SF6">
    <property type="entry name" value="PHOSPHOENOLPYRUVATE CARBOXYLASE"/>
    <property type="match status" value="1"/>
</dbReference>
<dbReference type="EC" id="4.1.1.31" evidence="3 9"/>
<dbReference type="Pfam" id="PF00311">
    <property type="entry name" value="PEPcase"/>
    <property type="match status" value="1"/>
</dbReference>
<feature type="active site" evidence="9 10">
    <location>
        <position position="151"/>
    </location>
</feature>
<evidence type="ECO:0000313" key="11">
    <source>
        <dbReference type="EMBL" id="CAA9374667.1"/>
    </source>
</evidence>
<comment type="function">
    <text evidence="1 9">Forms oxaloacetate, a four-carbon dicarboxylic acid source for the tricarboxylic acid cycle.</text>
</comment>
<dbReference type="InterPro" id="IPR015813">
    <property type="entry name" value="Pyrv/PenolPyrv_kinase-like_dom"/>
</dbReference>
<comment type="similarity">
    <text evidence="2 9">Belongs to the PEPCase type 1 family.</text>
</comment>
<dbReference type="GO" id="GO:0006107">
    <property type="term" value="P:oxaloacetate metabolic process"/>
    <property type="evidence" value="ECO:0007669"/>
    <property type="project" value="UniProtKB-UniRule"/>
</dbReference>
<accession>A0A6J4N0W0</accession>
<comment type="subunit">
    <text evidence="9">Homotetramer.</text>
</comment>
<evidence type="ECO:0000256" key="6">
    <source>
        <dbReference type="ARBA" id="ARBA00023239"/>
    </source>
</evidence>
<dbReference type="InterPro" id="IPR021135">
    <property type="entry name" value="PEP_COase"/>
</dbReference>
<evidence type="ECO:0000256" key="1">
    <source>
        <dbReference type="ARBA" id="ARBA00003670"/>
    </source>
</evidence>
<dbReference type="GO" id="GO:0005829">
    <property type="term" value="C:cytosol"/>
    <property type="evidence" value="ECO:0007669"/>
    <property type="project" value="TreeGrafter"/>
</dbReference>
<evidence type="ECO:0000256" key="9">
    <source>
        <dbReference type="HAMAP-Rule" id="MF_00595"/>
    </source>
</evidence>
<evidence type="ECO:0000256" key="10">
    <source>
        <dbReference type="PROSITE-ProRule" id="PRU10111"/>
    </source>
</evidence>
<dbReference type="Gene3D" id="1.20.1440.90">
    <property type="entry name" value="Phosphoenolpyruvate/pyruvate domain"/>
    <property type="match status" value="1"/>
</dbReference>
<evidence type="ECO:0000256" key="8">
    <source>
        <dbReference type="ARBA" id="ARBA00048995"/>
    </source>
</evidence>
<comment type="catalytic activity">
    <reaction evidence="8 9">
        <text>oxaloacetate + phosphate = phosphoenolpyruvate + hydrogencarbonate</text>
        <dbReference type="Rhea" id="RHEA:28370"/>
        <dbReference type="ChEBI" id="CHEBI:16452"/>
        <dbReference type="ChEBI" id="CHEBI:17544"/>
        <dbReference type="ChEBI" id="CHEBI:43474"/>
        <dbReference type="ChEBI" id="CHEBI:58702"/>
        <dbReference type="EC" id="4.1.1.31"/>
    </reaction>
</comment>
<evidence type="ECO:0000256" key="4">
    <source>
        <dbReference type="ARBA" id="ARBA00022419"/>
    </source>
</evidence>
<dbReference type="AlphaFoldDB" id="A0A6J4N0W0"/>
<evidence type="ECO:0000256" key="5">
    <source>
        <dbReference type="ARBA" id="ARBA00022842"/>
    </source>
</evidence>
<keyword evidence="6 9" id="KW-0456">Lyase</keyword>
<dbReference type="InterPro" id="IPR018129">
    <property type="entry name" value="PEP_COase_Lys_AS"/>
</dbReference>
<gene>
    <name evidence="9" type="primary">ppc</name>
    <name evidence="11" type="ORF">AVDCRST_MAG47-1534</name>
</gene>
<keyword evidence="5 9" id="KW-0460">Magnesium</keyword>
<dbReference type="EMBL" id="CADCUK010000110">
    <property type="protein sequence ID" value="CAA9374667.1"/>
    <property type="molecule type" value="Genomic_DNA"/>
</dbReference>
<sequence length="918" mass="101513">MLRGQCLSDWLRLDHNVHVNDQTQAAPDEALRRDIRLVTSILGQTLVRAEGQQLLDLVEHVRERAKRGSLTGMPKADLATTTKLVRAFTVYFHLANVTEQVHRGHALLAEREQGGGWLDRALEKIVDAGVQAAELGELLELVSVRPVFTAHPTEVARRSTIDKLRSVAAVLQTPDSPRRTRHLEEAVQLLWHTDELRAEAPEPVDEARNGVYYLEGLSAAAVPDVLEELRDQLETRGVALPVTARPLRFGTWMGGDRDGNPYVTPAVTREVLELQALHGLRLLGDLVNRLRRDLSVSERLSGVSDELRIRLNETLPALPEVEPRYRRLNAEEPYRLFLTCVHVRLRLTERRVIDGGTHHRGRDYRDDGELLDDLLVLHRSVLEHQGPLVAGGALERLVRTVSAAGFTLAAMDVREHAAKHHHAVGLLVDRLGELDTPYAQLSRDGRTAVLSGELAGRRPLATHPLPVDDAGRRTAETFDAIRWALDNLGDRTVQSYIVSMTRGIDDVLAAVVLAREAGLVDLSAGVARVGFVPLLETIEELDKADEILRGLFADASYRELVRLRGDVQEVMLGYSDSTKEGGIATAQWRIQRAQRAARDVAREHGIRLVFFHGRGGSVGRGGGPTYDAIIALPWGTVDGEVKITEQGEVISDKYALPVLARQNLELALAATIEATVLHRTDRRTVDEASRWDGVMDEVARGAYARYADLVGRDDLAEYFTASTPVDVLGSLRIGSRPARRPDAGGGIENLRAIPWVFGWTQSRQIVPGWFGVGAGLAAAVSKAPGNLDELQEMYRRWPFFRTFVDNVAMTLFKTDLDIAEAYVEALVPARLSGLLDVLRGEYDDTVARVLEVTGDSKLLERDPVLRTTLEIRENYLGPLHQLQIDLLARHRGGEDDPQLEKALLLTVNGIAAGMRNTG</sequence>
<dbReference type="PROSITE" id="PS00781">
    <property type="entry name" value="PEPCASE_1"/>
    <property type="match status" value="1"/>
</dbReference>
<proteinExistence type="inferred from homology"/>
<reference evidence="11" key="1">
    <citation type="submission" date="2020-02" db="EMBL/GenBank/DDBJ databases">
        <authorList>
            <person name="Meier V. D."/>
        </authorList>
    </citation>
    <scope>NUCLEOTIDE SEQUENCE</scope>
    <source>
        <strain evidence="11">AVDCRST_MAG47</strain>
    </source>
</reference>
<dbReference type="NCBIfam" id="NF000584">
    <property type="entry name" value="PRK00009.1"/>
    <property type="match status" value="1"/>
</dbReference>
<dbReference type="PANTHER" id="PTHR30523">
    <property type="entry name" value="PHOSPHOENOLPYRUVATE CARBOXYLASE"/>
    <property type="match status" value="1"/>
</dbReference>
<name>A0A6J4N0W0_9ACTN</name>
<feature type="active site" evidence="9">
    <location>
        <position position="579"/>
    </location>
</feature>
<evidence type="ECO:0000256" key="7">
    <source>
        <dbReference type="ARBA" id="ARBA00023300"/>
    </source>
</evidence>
<dbReference type="HAMAP" id="MF_00595">
    <property type="entry name" value="PEPcase_type1"/>
    <property type="match status" value="1"/>
</dbReference>
<dbReference type="GO" id="GO:0015977">
    <property type="term" value="P:carbon fixation"/>
    <property type="evidence" value="ECO:0007669"/>
    <property type="project" value="UniProtKB-UniRule"/>
</dbReference>
<keyword evidence="11" id="KW-0670">Pyruvate</keyword>
<evidence type="ECO:0000256" key="3">
    <source>
        <dbReference type="ARBA" id="ARBA00012305"/>
    </source>
</evidence>
<dbReference type="InterPro" id="IPR022805">
    <property type="entry name" value="PEP_COase_bac/pln-type"/>
</dbReference>
<dbReference type="PRINTS" id="PR00150">
    <property type="entry name" value="PEPCARBXLASE"/>
</dbReference>
<dbReference type="GO" id="GO:0000287">
    <property type="term" value="F:magnesium ion binding"/>
    <property type="evidence" value="ECO:0007669"/>
    <property type="project" value="UniProtKB-UniRule"/>
</dbReference>
<keyword evidence="7 9" id="KW-0120">Carbon dioxide fixation</keyword>
<comment type="cofactor">
    <cofactor evidence="9">
        <name>Mg(2+)</name>
        <dbReference type="ChEBI" id="CHEBI:18420"/>
    </cofactor>
</comment>
<organism evidence="11">
    <name type="scientific">uncultured Nocardioidaceae bacterium</name>
    <dbReference type="NCBI Taxonomy" id="253824"/>
    <lineage>
        <taxon>Bacteria</taxon>
        <taxon>Bacillati</taxon>
        <taxon>Actinomycetota</taxon>
        <taxon>Actinomycetes</taxon>
        <taxon>Propionibacteriales</taxon>
        <taxon>Nocardioidaceae</taxon>
        <taxon>environmental samples</taxon>
    </lineage>
</organism>
<evidence type="ECO:0000256" key="2">
    <source>
        <dbReference type="ARBA" id="ARBA00008346"/>
    </source>
</evidence>
<dbReference type="GO" id="GO:0008964">
    <property type="term" value="F:phosphoenolpyruvate carboxylase activity"/>
    <property type="evidence" value="ECO:0007669"/>
    <property type="project" value="UniProtKB-UniRule"/>
</dbReference>
<dbReference type="GO" id="GO:0006099">
    <property type="term" value="P:tricarboxylic acid cycle"/>
    <property type="evidence" value="ECO:0007669"/>
    <property type="project" value="InterPro"/>
</dbReference>